<protein>
    <submittedName>
        <fullName evidence="2">Uncharacterized protein</fullName>
    </submittedName>
</protein>
<dbReference type="PANTHER" id="PTHR39697">
    <property type="entry name" value="RICIN B LECTIN DOMAIN-CONTAINING PROTEIN-RELATED"/>
    <property type="match status" value="1"/>
</dbReference>
<name>A0ABR1RZN4_9PEZI</name>
<feature type="region of interest" description="Disordered" evidence="1">
    <location>
        <begin position="23"/>
        <end position="47"/>
    </location>
</feature>
<dbReference type="PANTHER" id="PTHR39697:SF1">
    <property type="entry name" value="RICIN B LECTIN DOMAIN-CONTAINING PROTEIN"/>
    <property type="match status" value="1"/>
</dbReference>
<comment type="caution">
    <text evidence="2">The sequence shown here is derived from an EMBL/GenBank/DDBJ whole genome shotgun (WGS) entry which is preliminary data.</text>
</comment>
<gene>
    <name evidence="2" type="ORF">PG991_006626</name>
</gene>
<evidence type="ECO:0000313" key="3">
    <source>
        <dbReference type="Proteomes" id="UP001396898"/>
    </source>
</evidence>
<evidence type="ECO:0000313" key="2">
    <source>
        <dbReference type="EMBL" id="KAK8023387.1"/>
    </source>
</evidence>
<organism evidence="2 3">
    <name type="scientific">Apiospora marii</name>
    <dbReference type="NCBI Taxonomy" id="335849"/>
    <lineage>
        <taxon>Eukaryota</taxon>
        <taxon>Fungi</taxon>
        <taxon>Dikarya</taxon>
        <taxon>Ascomycota</taxon>
        <taxon>Pezizomycotina</taxon>
        <taxon>Sordariomycetes</taxon>
        <taxon>Xylariomycetidae</taxon>
        <taxon>Amphisphaeriales</taxon>
        <taxon>Apiosporaceae</taxon>
        <taxon>Apiospora</taxon>
    </lineage>
</organism>
<feature type="compositionally biased region" description="Acidic residues" evidence="1">
    <location>
        <begin position="33"/>
        <end position="45"/>
    </location>
</feature>
<keyword evidence="3" id="KW-1185">Reference proteome</keyword>
<sequence length="192" mass="21274">MGNRARCRTWDITDATAESIIAPNKSVGVQCDPEPEEDNGSDTSDDAASVTFSVLSSVAPEPSDVDEPRALTDHAWDDTVPWPCFTYMILEKATGRPSPWTPSPANQNYYGFLNSASGRYLGHNGFDAIHARSGSFRAWETFVARPHPHGGYQLLTPYWAAALQVVDIAGDGRHLIRRMHGGVLWEFRRIQK</sequence>
<evidence type="ECO:0000256" key="1">
    <source>
        <dbReference type="SAM" id="MobiDB-lite"/>
    </source>
</evidence>
<dbReference type="EMBL" id="JAQQWI010000008">
    <property type="protein sequence ID" value="KAK8023387.1"/>
    <property type="molecule type" value="Genomic_DNA"/>
</dbReference>
<proteinExistence type="predicted"/>
<dbReference type="Proteomes" id="UP001396898">
    <property type="component" value="Unassembled WGS sequence"/>
</dbReference>
<accession>A0ABR1RZN4</accession>
<reference evidence="2 3" key="1">
    <citation type="submission" date="2023-01" db="EMBL/GenBank/DDBJ databases">
        <title>Analysis of 21 Apiospora genomes using comparative genomics revels a genus with tremendous synthesis potential of carbohydrate active enzymes and secondary metabolites.</title>
        <authorList>
            <person name="Sorensen T."/>
        </authorList>
    </citation>
    <scope>NUCLEOTIDE SEQUENCE [LARGE SCALE GENOMIC DNA]</scope>
    <source>
        <strain evidence="2 3">CBS 20057</strain>
    </source>
</reference>